<keyword evidence="9" id="KW-1185">Reference proteome</keyword>
<feature type="signal peptide" evidence="6">
    <location>
        <begin position="1"/>
        <end position="20"/>
    </location>
</feature>
<feature type="chain" id="PRO_5009325878" description="Chitin-binding type-2 domain-containing protein" evidence="6">
    <location>
        <begin position="21"/>
        <end position="276"/>
    </location>
</feature>
<feature type="domain" description="Chitin-binding type-2" evidence="7">
    <location>
        <begin position="41"/>
        <end position="97"/>
    </location>
</feature>
<dbReference type="InterPro" id="IPR002557">
    <property type="entry name" value="Chitin-bd_dom"/>
</dbReference>
<keyword evidence="5" id="KW-0325">Glycoprotein</keyword>
<dbReference type="KEGG" id="scac:106095288"/>
<evidence type="ECO:0000259" key="7">
    <source>
        <dbReference type="PROSITE" id="PS50940"/>
    </source>
</evidence>
<sequence>MKSMLLLICIIATLGLQVPAAKLNHPLEPKKSVNAKQLVTTPVCEGKNGVMVAMPGSCSGFFFCVDGNAIASSCGVFYHFNAQLAMCDHPAKALCNEPGSEQTDVNEVVNDTIANETVAHDICLQAPNGYKFAKALSCTLFYECQDKQPIRRVCPPQKHFNVTAKQCQDVDKAQCMFSPIPLEVITSKPIPIRRPVKGQETALRNVREPVKAPFKLASLCSAFTSNRTVAHPWDCNKFIYCIRKQALIMDCPKGLHFSTKRMRCEWPAVSECKFLL</sequence>
<keyword evidence="4" id="KW-1015">Disulfide bond</keyword>
<dbReference type="GO" id="GO:0005576">
    <property type="term" value="C:extracellular region"/>
    <property type="evidence" value="ECO:0007669"/>
    <property type="project" value="InterPro"/>
</dbReference>
<dbReference type="EnsemblMetazoa" id="SCAU004010-RA">
    <property type="protein sequence ID" value="SCAU004010-PA"/>
    <property type="gene ID" value="SCAU004010"/>
</dbReference>
<evidence type="ECO:0000256" key="6">
    <source>
        <dbReference type="SAM" id="SignalP"/>
    </source>
</evidence>
<dbReference type="SUPFAM" id="SSF57625">
    <property type="entry name" value="Invertebrate chitin-binding proteins"/>
    <property type="match status" value="3"/>
</dbReference>
<dbReference type="InterPro" id="IPR036508">
    <property type="entry name" value="Chitin-bd_dom_sf"/>
</dbReference>
<dbReference type="VEuPathDB" id="VectorBase:SCAU004010"/>
<feature type="domain" description="Chitin-binding type-2" evidence="7">
    <location>
        <begin position="217"/>
        <end position="274"/>
    </location>
</feature>
<dbReference type="InterPro" id="IPR051940">
    <property type="entry name" value="Chitin_bind-dev_reg"/>
</dbReference>
<evidence type="ECO:0000256" key="5">
    <source>
        <dbReference type="ARBA" id="ARBA00023180"/>
    </source>
</evidence>
<accession>A0A1I8P1L0</accession>
<evidence type="ECO:0000313" key="9">
    <source>
        <dbReference type="Proteomes" id="UP000095300"/>
    </source>
</evidence>
<dbReference type="PANTHER" id="PTHR23301:SF0">
    <property type="entry name" value="CHITIN-BINDING TYPE-2 DOMAIN-CONTAINING PROTEIN-RELATED"/>
    <property type="match status" value="1"/>
</dbReference>
<organism evidence="8 9">
    <name type="scientific">Stomoxys calcitrans</name>
    <name type="common">Stable fly</name>
    <name type="synonym">Conops calcitrans</name>
    <dbReference type="NCBI Taxonomy" id="35570"/>
    <lineage>
        <taxon>Eukaryota</taxon>
        <taxon>Metazoa</taxon>
        <taxon>Ecdysozoa</taxon>
        <taxon>Arthropoda</taxon>
        <taxon>Hexapoda</taxon>
        <taxon>Insecta</taxon>
        <taxon>Pterygota</taxon>
        <taxon>Neoptera</taxon>
        <taxon>Endopterygota</taxon>
        <taxon>Diptera</taxon>
        <taxon>Brachycera</taxon>
        <taxon>Muscomorpha</taxon>
        <taxon>Muscoidea</taxon>
        <taxon>Muscidae</taxon>
        <taxon>Stomoxys</taxon>
    </lineage>
</organism>
<dbReference type="PROSITE" id="PS50940">
    <property type="entry name" value="CHIT_BIND_II"/>
    <property type="match status" value="3"/>
</dbReference>
<keyword evidence="2 6" id="KW-0732">Signal</keyword>
<evidence type="ECO:0000256" key="2">
    <source>
        <dbReference type="ARBA" id="ARBA00022729"/>
    </source>
</evidence>
<dbReference type="SMART" id="SM00494">
    <property type="entry name" value="ChtBD2"/>
    <property type="match status" value="3"/>
</dbReference>
<dbReference type="Proteomes" id="UP000095300">
    <property type="component" value="Unassembled WGS sequence"/>
</dbReference>
<evidence type="ECO:0000313" key="8">
    <source>
        <dbReference type="EnsemblMetazoa" id="SCAU004010-PA"/>
    </source>
</evidence>
<feature type="domain" description="Chitin-binding type-2" evidence="7">
    <location>
        <begin position="120"/>
        <end position="177"/>
    </location>
</feature>
<dbReference type="GO" id="GO:0008061">
    <property type="term" value="F:chitin binding"/>
    <property type="evidence" value="ECO:0007669"/>
    <property type="project" value="UniProtKB-KW"/>
</dbReference>
<name>A0A1I8P1L0_STOCA</name>
<evidence type="ECO:0000256" key="3">
    <source>
        <dbReference type="ARBA" id="ARBA00022737"/>
    </source>
</evidence>
<keyword evidence="1" id="KW-0147">Chitin-binding</keyword>
<evidence type="ECO:0000256" key="1">
    <source>
        <dbReference type="ARBA" id="ARBA00022669"/>
    </source>
</evidence>
<proteinExistence type="predicted"/>
<evidence type="ECO:0000256" key="4">
    <source>
        <dbReference type="ARBA" id="ARBA00023157"/>
    </source>
</evidence>
<reference evidence="8" key="1">
    <citation type="submission" date="2020-05" db="UniProtKB">
        <authorList>
            <consortium name="EnsemblMetazoa"/>
        </authorList>
    </citation>
    <scope>IDENTIFICATION</scope>
    <source>
        <strain evidence="8">USDA</strain>
    </source>
</reference>
<dbReference type="Gene3D" id="2.170.140.10">
    <property type="entry name" value="Chitin binding domain"/>
    <property type="match status" value="3"/>
</dbReference>
<dbReference type="STRING" id="35570.A0A1I8P1L0"/>
<dbReference type="PANTHER" id="PTHR23301">
    <property type="entry name" value="CHITIN BINDING PERITROPHIN-A"/>
    <property type="match status" value="1"/>
</dbReference>
<dbReference type="Pfam" id="PF01607">
    <property type="entry name" value="CBM_14"/>
    <property type="match status" value="3"/>
</dbReference>
<dbReference type="AlphaFoldDB" id="A0A1I8P1L0"/>
<gene>
    <name evidence="8" type="primary">106095288</name>
</gene>
<keyword evidence="3" id="KW-0677">Repeat</keyword>
<protein>
    <recommendedName>
        <fullName evidence="7">Chitin-binding type-2 domain-containing protein</fullName>
    </recommendedName>
</protein>